<proteinExistence type="inferred from homology"/>
<evidence type="ECO:0000313" key="6">
    <source>
        <dbReference type="EMBL" id="NOU80043.1"/>
    </source>
</evidence>
<dbReference type="Proteomes" id="UP000596857">
    <property type="component" value="Unassembled WGS sequence"/>
</dbReference>
<dbReference type="PROSITE" id="PS52004">
    <property type="entry name" value="KS3_2"/>
    <property type="match status" value="1"/>
</dbReference>
<dbReference type="InterPro" id="IPR000794">
    <property type="entry name" value="Beta-ketoacyl_synthase"/>
</dbReference>
<dbReference type="InterPro" id="IPR014030">
    <property type="entry name" value="Ketoacyl_synth_N"/>
</dbReference>
<organism evidence="6 7">
    <name type="scientific">Paenibacillus phytohabitans</name>
    <dbReference type="NCBI Taxonomy" id="2654978"/>
    <lineage>
        <taxon>Bacteria</taxon>
        <taxon>Bacillati</taxon>
        <taxon>Bacillota</taxon>
        <taxon>Bacilli</taxon>
        <taxon>Bacillales</taxon>
        <taxon>Paenibacillaceae</taxon>
        <taxon>Paenibacillus</taxon>
    </lineage>
</organism>
<dbReference type="Pfam" id="PF00109">
    <property type="entry name" value="ketoacyl-synt"/>
    <property type="match status" value="1"/>
</dbReference>
<keyword evidence="3" id="KW-0012">Acyltransferase</keyword>
<dbReference type="PANTHER" id="PTHR11712">
    <property type="entry name" value="POLYKETIDE SYNTHASE-RELATED"/>
    <property type="match status" value="1"/>
</dbReference>
<keyword evidence="7" id="KW-1185">Reference proteome</keyword>
<name>A0ABX1YGQ2_9BACL</name>
<dbReference type="InterPro" id="IPR016039">
    <property type="entry name" value="Thiolase-like"/>
</dbReference>
<protein>
    <recommendedName>
        <fullName evidence="5">Ketosynthase family 3 (KS3) domain-containing protein</fullName>
    </recommendedName>
</protein>
<dbReference type="PANTHER" id="PTHR11712:SF322">
    <property type="entry name" value="POLYKETIDE BETA-KETOACYL SYNTHASE 2-RELATED"/>
    <property type="match status" value="1"/>
</dbReference>
<sequence length="420" mass="44101">MDVQPMKNKVFVTGVGMVGPCGNTAGAFWDGLLSGRNYMTPLQLEGTVGEAPPFAGQVSGMEPEQVISKRLFKKCSRFSVMSILAAKDAMDDAGWDLGTMSRERIGIFVGNNSGGWESARNGLRVLHNEGAPFIDPNLASNWFPAAAQGHMSLAFGIKGYSKTVIADRSSGLLAIAYAARALRSGIIDAAIVGGAETPLDPWALSFYNSEGLLNLKADSPETAYRPFVAARSGIALAEGAAFLCLESERSLRKRESTGRVRASIQGFGFTNDGQESAPHQESVTQYARAIRLAIGHSEIQPEQIGYLSLDGAASSRQDGIECAAIQEVFGGSASDKWAGCPKTSFGNTIGAAGAFDVALSVLAMNHGQLPGLPYLAESAPDNDLNFVAGSSRRVSVESSLILSRGRGGVSSALVVKGEGL</sequence>
<evidence type="ECO:0000313" key="7">
    <source>
        <dbReference type="Proteomes" id="UP000596857"/>
    </source>
</evidence>
<dbReference type="InterPro" id="IPR014031">
    <property type="entry name" value="Ketoacyl_synth_C"/>
</dbReference>
<evidence type="ECO:0000256" key="3">
    <source>
        <dbReference type="ARBA" id="ARBA00023315"/>
    </source>
</evidence>
<evidence type="ECO:0000256" key="4">
    <source>
        <dbReference type="RuleBase" id="RU003694"/>
    </source>
</evidence>
<evidence type="ECO:0000256" key="2">
    <source>
        <dbReference type="ARBA" id="ARBA00022679"/>
    </source>
</evidence>
<dbReference type="EMBL" id="WHOB01000039">
    <property type="protein sequence ID" value="NOU80043.1"/>
    <property type="molecule type" value="Genomic_DNA"/>
</dbReference>
<gene>
    <name evidence="6" type="ORF">GC101_14300</name>
</gene>
<keyword evidence="2 4" id="KW-0808">Transferase</keyword>
<comment type="similarity">
    <text evidence="1 4">Belongs to the thiolase-like superfamily. Beta-ketoacyl-ACP synthases family.</text>
</comment>
<dbReference type="Pfam" id="PF02801">
    <property type="entry name" value="Ketoacyl-synt_C"/>
    <property type="match status" value="1"/>
</dbReference>
<reference evidence="6 7" key="1">
    <citation type="submission" date="2019-10" db="EMBL/GenBank/DDBJ databases">
        <title>Description of Paenibacillus terricola sp. nov.</title>
        <authorList>
            <person name="Carlier A."/>
            <person name="Qi S."/>
        </authorList>
    </citation>
    <scope>NUCLEOTIDE SEQUENCE [LARGE SCALE GENOMIC DNA]</scope>
    <source>
        <strain evidence="6 7">LMG 31459</strain>
    </source>
</reference>
<evidence type="ECO:0000259" key="5">
    <source>
        <dbReference type="PROSITE" id="PS52004"/>
    </source>
</evidence>
<dbReference type="InterPro" id="IPR020841">
    <property type="entry name" value="PKS_Beta-ketoAc_synthase_dom"/>
</dbReference>
<comment type="caution">
    <text evidence="6">The sequence shown here is derived from an EMBL/GenBank/DDBJ whole genome shotgun (WGS) entry which is preliminary data.</text>
</comment>
<evidence type="ECO:0000256" key="1">
    <source>
        <dbReference type="ARBA" id="ARBA00008467"/>
    </source>
</evidence>
<dbReference type="SMART" id="SM00825">
    <property type="entry name" value="PKS_KS"/>
    <property type="match status" value="1"/>
</dbReference>
<feature type="domain" description="Ketosynthase family 3 (KS3)" evidence="5">
    <location>
        <begin position="7"/>
        <end position="417"/>
    </location>
</feature>
<dbReference type="Gene3D" id="3.40.47.10">
    <property type="match status" value="2"/>
</dbReference>
<accession>A0ABX1YGQ2</accession>
<dbReference type="SUPFAM" id="SSF53901">
    <property type="entry name" value="Thiolase-like"/>
    <property type="match status" value="2"/>
</dbReference>